<evidence type="ECO:0000313" key="2">
    <source>
        <dbReference type="EMBL" id="CAK0873040.1"/>
    </source>
</evidence>
<feature type="compositionally biased region" description="Basic residues" evidence="1">
    <location>
        <begin position="116"/>
        <end position="125"/>
    </location>
</feature>
<name>A0ABN9VIH6_9DINO</name>
<proteinExistence type="predicted"/>
<evidence type="ECO:0000313" key="3">
    <source>
        <dbReference type="Proteomes" id="UP001189429"/>
    </source>
</evidence>
<dbReference type="EMBL" id="CAUYUJ010017233">
    <property type="protein sequence ID" value="CAK0873040.1"/>
    <property type="molecule type" value="Genomic_DNA"/>
</dbReference>
<gene>
    <name evidence="2" type="ORF">PCOR1329_LOCUS58346</name>
</gene>
<feature type="region of interest" description="Disordered" evidence="1">
    <location>
        <begin position="109"/>
        <end position="172"/>
    </location>
</feature>
<feature type="compositionally biased region" description="Basic residues" evidence="1">
    <location>
        <begin position="148"/>
        <end position="158"/>
    </location>
</feature>
<reference evidence="2" key="1">
    <citation type="submission" date="2023-10" db="EMBL/GenBank/DDBJ databases">
        <authorList>
            <person name="Chen Y."/>
            <person name="Shah S."/>
            <person name="Dougan E. K."/>
            <person name="Thang M."/>
            <person name="Chan C."/>
        </authorList>
    </citation>
    <scope>NUCLEOTIDE SEQUENCE [LARGE SCALE GENOMIC DNA]</scope>
</reference>
<keyword evidence="3" id="KW-1185">Reference proteome</keyword>
<feature type="compositionally biased region" description="Low complexity" evidence="1">
    <location>
        <begin position="126"/>
        <end position="147"/>
    </location>
</feature>
<evidence type="ECO:0000256" key="1">
    <source>
        <dbReference type="SAM" id="MobiDB-lite"/>
    </source>
</evidence>
<sequence length="172" mass="18807">MFCIEKHADDNLTLAAVELGAVCRLAPVISVMPFGFLRATDEEVLQQYDAFCRRFGRSLERRTTKVKDEPKAVTSMQAVPPTKGSTAFAKHLAWPLPPQQTVQLPLQLPLEDPKGRSGRQGRSRPRAASSAAGRVAEAGGFSSAAAAARRRRRRRAPRPPRGPQGRPASRAR</sequence>
<feature type="compositionally biased region" description="Low complexity" evidence="1">
    <location>
        <begin position="163"/>
        <end position="172"/>
    </location>
</feature>
<protein>
    <submittedName>
        <fullName evidence="2">Uncharacterized protein</fullName>
    </submittedName>
</protein>
<comment type="caution">
    <text evidence="2">The sequence shown here is derived from an EMBL/GenBank/DDBJ whole genome shotgun (WGS) entry which is preliminary data.</text>
</comment>
<organism evidence="2 3">
    <name type="scientific">Prorocentrum cordatum</name>
    <dbReference type="NCBI Taxonomy" id="2364126"/>
    <lineage>
        <taxon>Eukaryota</taxon>
        <taxon>Sar</taxon>
        <taxon>Alveolata</taxon>
        <taxon>Dinophyceae</taxon>
        <taxon>Prorocentrales</taxon>
        <taxon>Prorocentraceae</taxon>
        <taxon>Prorocentrum</taxon>
    </lineage>
</organism>
<dbReference type="Proteomes" id="UP001189429">
    <property type="component" value="Unassembled WGS sequence"/>
</dbReference>
<accession>A0ABN9VIH6</accession>